<dbReference type="NCBIfam" id="NF010052">
    <property type="entry name" value="PRK13529.1"/>
    <property type="match status" value="1"/>
</dbReference>
<dbReference type="VEuPathDB" id="VectorBase:RSAN_032660"/>
<dbReference type="SMART" id="SM01274">
    <property type="entry name" value="malic"/>
    <property type="match status" value="1"/>
</dbReference>
<sequence>MGLASGKTQCCEHCSRNGAVATGSAGSTGALIVGCPKFARRMDYLRDPRICKNLAFSARDRDNMSLRGLIPPAVRSVETELQAVMDNIKLYESGLAKYLYLRELHEYTEELMPLVYTPVVGEACLKYSLIYRRPKGLFLTAQDAGKLYDVLGNWPEKQVDAIVVTDGERILGLGDLGANGMGIPVGKLALYTALAGIHPERTLPVMLDLGTNNEILLADPYYIGLRQKRIRGAQYDDFVDEFMQAAVKRCVRSVRAQCACAVCMSYETFGKNCLIQFEDFGNRNAFKLLAKYKNSYCTFNDDIQGTASVAVAGLLASMRITKTPLSSNKFLFMGAGEASLGIAELLVMAMVKEGATEADARNSIWMLDSRGLIVKDRAPNGDSTQSHKEKFAKDAKQMNNLLEIVKFVKPTVLIGASAQSNAFNKEILECMCANAERPVVFALSNPTHKAECTAEAAYTYTDGKCVYASGSPFPPFKYKGKTFYPGQGNNAYIFPGIALAVSACGVTTIGDEVFLIAAKTVANTVTEQNLNEGRVYPPLSDIHDVSLNIAAELASHFYATGVATVKPEPKDKMAFLQSKQYDFSYPGTVKVK</sequence>
<dbReference type="GO" id="GO:0006108">
    <property type="term" value="P:malate metabolic process"/>
    <property type="evidence" value="ECO:0007669"/>
    <property type="project" value="TreeGrafter"/>
</dbReference>
<evidence type="ECO:0000256" key="5">
    <source>
        <dbReference type="PIRSR" id="PIRSR000106-1"/>
    </source>
</evidence>
<evidence type="ECO:0000313" key="12">
    <source>
        <dbReference type="Proteomes" id="UP000821837"/>
    </source>
</evidence>
<keyword evidence="12" id="KW-1185">Reference proteome</keyword>
<dbReference type="SUPFAM" id="SSF51735">
    <property type="entry name" value="NAD(P)-binding Rossmann-fold domains"/>
    <property type="match status" value="1"/>
</dbReference>
<feature type="active site" description="Proton acceptor" evidence="5">
    <location>
        <position position="187"/>
    </location>
</feature>
<protein>
    <recommendedName>
        <fullName evidence="8">Malic enzyme</fullName>
    </recommendedName>
</protein>
<dbReference type="CDD" id="cd05312">
    <property type="entry name" value="NAD_bind_1_malic_enz"/>
    <property type="match status" value="1"/>
</dbReference>
<dbReference type="Pfam" id="PF00390">
    <property type="entry name" value="malic"/>
    <property type="match status" value="1"/>
</dbReference>
<dbReference type="SUPFAM" id="SSF53223">
    <property type="entry name" value="Aminoacid dehydrogenase-like, N-terminal domain"/>
    <property type="match status" value="1"/>
</dbReference>
<comment type="similarity">
    <text evidence="2 8">Belongs to the malic enzymes family.</text>
</comment>
<evidence type="ECO:0000313" key="11">
    <source>
        <dbReference type="EMBL" id="KAH7946631.1"/>
    </source>
</evidence>
<evidence type="ECO:0000256" key="4">
    <source>
        <dbReference type="ARBA" id="ARBA00023002"/>
    </source>
</evidence>
<dbReference type="PANTHER" id="PTHR23406">
    <property type="entry name" value="MALIC ENZYME-RELATED"/>
    <property type="match status" value="1"/>
</dbReference>
<dbReference type="GO" id="GO:0051287">
    <property type="term" value="F:NAD binding"/>
    <property type="evidence" value="ECO:0007669"/>
    <property type="project" value="InterPro"/>
</dbReference>
<dbReference type="GO" id="GO:0005739">
    <property type="term" value="C:mitochondrion"/>
    <property type="evidence" value="ECO:0007669"/>
    <property type="project" value="TreeGrafter"/>
</dbReference>
<feature type="binding site" evidence="6">
    <location>
        <position position="169"/>
    </location>
    <ligand>
        <name>(S)-malate</name>
        <dbReference type="ChEBI" id="CHEBI:15589"/>
    </ligand>
</feature>
<dbReference type="Pfam" id="PF03949">
    <property type="entry name" value="Malic_M"/>
    <property type="match status" value="1"/>
</dbReference>
<feature type="binding site" evidence="7">
    <location>
        <position position="278"/>
    </location>
    <ligand>
        <name>a divalent metal cation</name>
        <dbReference type="ChEBI" id="CHEBI:60240"/>
    </ligand>
</feature>
<dbReference type="InterPro" id="IPR036291">
    <property type="entry name" value="NAD(P)-bd_dom_sf"/>
</dbReference>
<dbReference type="Proteomes" id="UP000821837">
    <property type="component" value="Chromosome 6"/>
</dbReference>
<dbReference type="SMART" id="SM00919">
    <property type="entry name" value="Malic_M"/>
    <property type="match status" value="1"/>
</dbReference>
<evidence type="ECO:0000256" key="6">
    <source>
        <dbReference type="PIRSR" id="PIRSR000106-2"/>
    </source>
</evidence>
<evidence type="ECO:0000259" key="9">
    <source>
        <dbReference type="SMART" id="SM00919"/>
    </source>
</evidence>
<dbReference type="Gene3D" id="3.40.50.720">
    <property type="entry name" value="NAD(P)-binding Rossmann-like Domain"/>
    <property type="match status" value="1"/>
</dbReference>
<gene>
    <name evidence="11" type="ORF">HPB52_002213</name>
</gene>
<keyword evidence="4 8" id="KW-0560">Oxidoreductase</keyword>
<dbReference type="Gene3D" id="3.40.50.10380">
    <property type="entry name" value="Malic enzyme, N-terminal domain"/>
    <property type="match status" value="1"/>
</dbReference>
<dbReference type="InterPro" id="IPR001891">
    <property type="entry name" value="Malic_OxRdtase"/>
</dbReference>
<evidence type="ECO:0000256" key="3">
    <source>
        <dbReference type="ARBA" id="ARBA00022723"/>
    </source>
</evidence>
<dbReference type="InterPro" id="IPR037062">
    <property type="entry name" value="Malic_N_dom_sf"/>
</dbReference>
<evidence type="ECO:0000256" key="7">
    <source>
        <dbReference type="PIRSR" id="PIRSR000106-3"/>
    </source>
</evidence>
<dbReference type="AlphaFoldDB" id="A0A9D4PMN1"/>
<dbReference type="PROSITE" id="PS00331">
    <property type="entry name" value="MALIC_ENZYMES"/>
    <property type="match status" value="1"/>
</dbReference>
<evidence type="ECO:0000259" key="10">
    <source>
        <dbReference type="SMART" id="SM01274"/>
    </source>
</evidence>
<feature type="domain" description="Malic enzyme N-terminal" evidence="10">
    <location>
        <begin position="93"/>
        <end position="293"/>
    </location>
</feature>
<dbReference type="PIRSF" id="PIRSF000106">
    <property type="entry name" value="ME"/>
    <property type="match status" value="1"/>
</dbReference>
<dbReference type="GO" id="GO:0046872">
    <property type="term" value="F:metal ion binding"/>
    <property type="evidence" value="ECO:0007669"/>
    <property type="project" value="UniProtKB-KW"/>
</dbReference>
<comment type="cofactor">
    <cofactor evidence="7">
        <name>Mg(2+)</name>
        <dbReference type="ChEBI" id="CHEBI:18420"/>
    </cofactor>
    <cofactor evidence="7">
        <name>Mn(2+)</name>
        <dbReference type="ChEBI" id="CHEBI:29035"/>
    </cofactor>
    <text evidence="7">Divalent metal cations. Prefers magnesium or manganese.</text>
</comment>
<feature type="binding site" evidence="7">
    <location>
        <position position="302"/>
    </location>
    <ligand>
        <name>a divalent metal cation</name>
        <dbReference type="ChEBI" id="CHEBI:60240"/>
    </ligand>
</feature>
<dbReference type="PROSITE" id="PS51257">
    <property type="entry name" value="PROKAR_LIPOPROTEIN"/>
    <property type="match status" value="1"/>
</dbReference>
<dbReference type="InterPro" id="IPR046346">
    <property type="entry name" value="Aminoacid_DH-like_N_sf"/>
</dbReference>
<evidence type="ECO:0000256" key="2">
    <source>
        <dbReference type="ARBA" id="ARBA00008785"/>
    </source>
</evidence>
<comment type="cofactor">
    <cofactor evidence="1">
        <name>Mn(2+)</name>
        <dbReference type="ChEBI" id="CHEBI:29035"/>
    </cofactor>
</comment>
<name>A0A9D4PMN1_RHISA</name>
<dbReference type="PANTHER" id="PTHR23406:SF90">
    <property type="entry name" value="MALIC ENZYME-RELATED"/>
    <property type="match status" value="1"/>
</dbReference>
<feature type="domain" description="Malic enzyme NAD-binding" evidence="9">
    <location>
        <begin position="303"/>
        <end position="558"/>
    </location>
</feature>
<feature type="binding site" evidence="7">
    <location>
        <position position="279"/>
    </location>
    <ligand>
        <name>a divalent metal cation</name>
        <dbReference type="ChEBI" id="CHEBI:60240"/>
    </ligand>
</feature>
<dbReference type="InterPro" id="IPR012302">
    <property type="entry name" value="Malic_NAD-bd"/>
</dbReference>
<dbReference type="InterPro" id="IPR012301">
    <property type="entry name" value="Malic_N_dom"/>
</dbReference>
<dbReference type="EMBL" id="JABSTV010001252">
    <property type="protein sequence ID" value="KAH7946631.1"/>
    <property type="molecule type" value="Genomic_DNA"/>
</dbReference>
<feature type="binding site" evidence="6">
    <location>
        <position position="489"/>
    </location>
    <ligand>
        <name>(S)-malate</name>
        <dbReference type="ChEBI" id="CHEBI:15589"/>
    </ligand>
</feature>
<reference evidence="11" key="1">
    <citation type="journal article" date="2020" name="Cell">
        <title>Large-Scale Comparative Analyses of Tick Genomes Elucidate Their Genetic Diversity and Vector Capacities.</title>
        <authorList>
            <consortium name="Tick Genome and Microbiome Consortium (TIGMIC)"/>
            <person name="Jia N."/>
            <person name="Wang J."/>
            <person name="Shi W."/>
            <person name="Du L."/>
            <person name="Sun Y."/>
            <person name="Zhan W."/>
            <person name="Jiang J.F."/>
            <person name="Wang Q."/>
            <person name="Zhang B."/>
            <person name="Ji P."/>
            <person name="Bell-Sakyi L."/>
            <person name="Cui X.M."/>
            <person name="Yuan T.T."/>
            <person name="Jiang B.G."/>
            <person name="Yang W.F."/>
            <person name="Lam T.T."/>
            <person name="Chang Q.C."/>
            <person name="Ding S.J."/>
            <person name="Wang X.J."/>
            <person name="Zhu J.G."/>
            <person name="Ruan X.D."/>
            <person name="Zhao L."/>
            <person name="Wei J.T."/>
            <person name="Ye R.Z."/>
            <person name="Que T.C."/>
            <person name="Du C.H."/>
            <person name="Zhou Y.H."/>
            <person name="Cheng J.X."/>
            <person name="Dai P.F."/>
            <person name="Guo W.B."/>
            <person name="Han X.H."/>
            <person name="Huang E.J."/>
            <person name="Li L.F."/>
            <person name="Wei W."/>
            <person name="Gao Y.C."/>
            <person name="Liu J.Z."/>
            <person name="Shao H.Z."/>
            <person name="Wang X."/>
            <person name="Wang C.C."/>
            <person name="Yang T.C."/>
            <person name="Huo Q.B."/>
            <person name="Li W."/>
            <person name="Chen H.Y."/>
            <person name="Chen S.E."/>
            <person name="Zhou L.G."/>
            <person name="Ni X.B."/>
            <person name="Tian J.H."/>
            <person name="Sheng Y."/>
            <person name="Liu T."/>
            <person name="Pan Y.S."/>
            <person name="Xia L.Y."/>
            <person name="Li J."/>
            <person name="Zhao F."/>
            <person name="Cao W.C."/>
        </authorList>
    </citation>
    <scope>NUCLEOTIDE SEQUENCE</scope>
    <source>
        <strain evidence="11">Rsan-2018</strain>
    </source>
</reference>
<organism evidence="11 12">
    <name type="scientific">Rhipicephalus sanguineus</name>
    <name type="common">Brown dog tick</name>
    <name type="synonym">Ixodes sanguineus</name>
    <dbReference type="NCBI Taxonomy" id="34632"/>
    <lineage>
        <taxon>Eukaryota</taxon>
        <taxon>Metazoa</taxon>
        <taxon>Ecdysozoa</taxon>
        <taxon>Arthropoda</taxon>
        <taxon>Chelicerata</taxon>
        <taxon>Arachnida</taxon>
        <taxon>Acari</taxon>
        <taxon>Parasitiformes</taxon>
        <taxon>Ixodida</taxon>
        <taxon>Ixodoidea</taxon>
        <taxon>Ixodidae</taxon>
        <taxon>Rhipicephalinae</taxon>
        <taxon>Rhipicephalus</taxon>
        <taxon>Rhipicephalus</taxon>
    </lineage>
</organism>
<evidence type="ECO:0000256" key="1">
    <source>
        <dbReference type="ARBA" id="ARBA00001936"/>
    </source>
</evidence>
<comment type="caution">
    <text evidence="11">The sequence shown here is derived from an EMBL/GenBank/DDBJ whole genome shotgun (WGS) entry which is preliminary data.</text>
</comment>
<accession>A0A9D4PMN1</accession>
<dbReference type="PRINTS" id="PR00072">
    <property type="entry name" value="MALOXRDTASE"/>
</dbReference>
<feature type="active site" description="Proton donor" evidence="5">
    <location>
        <position position="116"/>
    </location>
</feature>
<proteinExistence type="inferred from homology"/>
<dbReference type="InterPro" id="IPR015884">
    <property type="entry name" value="Malic_enzyme_CS"/>
</dbReference>
<evidence type="ECO:0000256" key="8">
    <source>
        <dbReference type="RuleBase" id="RU003426"/>
    </source>
</evidence>
<reference evidence="11" key="2">
    <citation type="submission" date="2021-09" db="EMBL/GenBank/DDBJ databases">
        <authorList>
            <person name="Jia N."/>
            <person name="Wang J."/>
            <person name="Shi W."/>
            <person name="Du L."/>
            <person name="Sun Y."/>
            <person name="Zhan W."/>
            <person name="Jiang J."/>
            <person name="Wang Q."/>
            <person name="Zhang B."/>
            <person name="Ji P."/>
            <person name="Sakyi L.B."/>
            <person name="Cui X."/>
            <person name="Yuan T."/>
            <person name="Jiang B."/>
            <person name="Yang W."/>
            <person name="Lam T.T.-Y."/>
            <person name="Chang Q."/>
            <person name="Ding S."/>
            <person name="Wang X."/>
            <person name="Zhu J."/>
            <person name="Ruan X."/>
            <person name="Zhao L."/>
            <person name="Wei J."/>
            <person name="Que T."/>
            <person name="Du C."/>
            <person name="Cheng J."/>
            <person name="Dai P."/>
            <person name="Han X."/>
            <person name="Huang E."/>
            <person name="Gao Y."/>
            <person name="Liu J."/>
            <person name="Shao H."/>
            <person name="Ye R."/>
            <person name="Li L."/>
            <person name="Wei W."/>
            <person name="Wang X."/>
            <person name="Wang C."/>
            <person name="Huo Q."/>
            <person name="Li W."/>
            <person name="Guo W."/>
            <person name="Chen H."/>
            <person name="Chen S."/>
            <person name="Zhou L."/>
            <person name="Zhou L."/>
            <person name="Ni X."/>
            <person name="Tian J."/>
            <person name="Zhou Y."/>
            <person name="Sheng Y."/>
            <person name="Liu T."/>
            <person name="Pan Y."/>
            <person name="Xia L."/>
            <person name="Li J."/>
            <person name="Zhao F."/>
            <person name="Cao W."/>
        </authorList>
    </citation>
    <scope>NUCLEOTIDE SEQUENCE</scope>
    <source>
        <strain evidence="11">Rsan-2018</strain>
        <tissue evidence="11">Larvae</tissue>
    </source>
</reference>
<keyword evidence="3 7" id="KW-0479">Metal-binding</keyword>
<dbReference type="FunFam" id="3.40.50.720:FF:000060">
    <property type="entry name" value="Malic enzyme"/>
    <property type="match status" value="1"/>
</dbReference>
<feature type="binding site" evidence="6">
    <location>
        <position position="445"/>
    </location>
    <ligand>
        <name>(S)-malate</name>
        <dbReference type="ChEBI" id="CHEBI:15589"/>
    </ligand>
</feature>
<dbReference type="GO" id="GO:0004473">
    <property type="term" value="F:malate dehydrogenase (decarboxylating) (NADP+) activity"/>
    <property type="evidence" value="ECO:0007669"/>
    <property type="project" value="TreeGrafter"/>
</dbReference>